<dbReference type="EMBL" id="BMCS01000001">
    <property type="protein sequence ID" value="GGF10966.1"/>
    <property type="molecule type" value="Genomic_DNA"/>
</dbReference>
<feature type="compositionally biased region" description="Gly residues" evidence="1">
    <location>
        <begin position="170"/>
        <end position="182"/>
    </location>
</feature>
<feature type="region of interest" description="Disordered" evidence="1">
    <location>
        <begin position="159"/>
        <end position="182"/>
    </location>
</feature>
<proteinExistence type="predicted"/>
<dbReference type="PANTHER" id="PTHR43372:SF4">
    <property type="entry name" value="FATTY-ACID AMIDE HYDROLASE 2"/>
    <property type="match status" value="1"/>
</dbReference>
<feature type="region of interest" description="Disordered" evidence="1">
    <location>
        <begin position="71"/>
        <end position="91"/>
    </location>
</feature>
<feature type="domain" description="Amidase" evidence="2">
    <location>
        <begin position="57"/>
        <end position="465"/>
    </location>
</feature>
<dbReference type="Proteomes" id="UP000632454">
    <property type="component" value="Unassembled WGS sequence"/>
</dbReference>
<sequence>MTHPRSRRSRRAATPVDDAWIATASAFELADAIRTGTTTSRQVVEFHIGVLRRREAFGAIARDRFDEALAEADASDAGSPGTDTDRPLQGVPCTIKESIPVTGMPHTAGLSSRAGIIADVDAIAVQRLRRAGAIVVGVTNTAELCLGIESTNSVYGRTSNPYDRRRVSGGSSGGEGSAIGGGGIPFGVGGDTGGSIRIPSFYCGVFGHKPSPGLVPANESIPSLSGEEEVDLLETLGPMARRASDLMPLLRILADDDGTRIGTPESVDLEGLRVIVPTKSSYLRPMDRSVRDARDAAGAALAERGADVVWQPMPAMRRVIASYLMELRKHAGTSVMSLFDSFGEPGSRHLTPAVLRANSLQLQLAMIGDRLPELLPGPARTLLDKFAADLAEEVDGAIGDGVMLHPPLPQPAPLHHGTLARPWLFGGAAIFNMLGLAVTEVPLGFSRRGLPVGVQVAARPGNDHVTIAVALELEKQFGGWVAPQDVIAGSVAATT</sequence>
<name>A0ABQ1U5M4_9NOCA</name>
<dbReference type="Pfam" id="PF01425">
    <property type="entry name" value="Amidase"/>
    <property type="match status" value="1"/>
</dbReference>
<organism evidence="3 4">
    <name type="scientific">Williamsia phyllosphaerae</name>
    <dbReference type="NCBI Taxonomy" id="885042"/>
    <lineage>
        <taxon>Bacteria</taxon>
        <taxon>Bacillati</taxon>
        <taxon>Actinomycetota</taxon>
        <taxon>Actinomycetes</taxon>
        <taxon>Mycobacteriales</taxon>
        <taxon>Nocardiaceae</taxon>
        <taxon>Williamsia</taxon>
    </lineage>
</organism>
<reference evidence="4" key="1">
    <citation type="journal article" date="2019" name="Int. J. Syst. Evol. Microbiol.">
        <title>The Global Catalogue of Microorganisms (GCM) 10K type strain sequencing project: providing services to taxonomists for standard genome sequencing and annotation.</title>
        <authorList>
            <consortium name="The Broad Institute Genomics Platform"/>
            <consortium name="The Broad Institute Genome Sequencing Center for Infectious Disease"/>
            <person name="Wu L."/>
            <person name="Ma J."/>
        </authorList>
    </citation>
    <scope>NUCLEOTIDE SEQUENCE [LARGE SCALE GENOMIC DNA]</scope>
    <source>
        <strain evidence="4">CCM 7855</strain>
    </source>
</reference>
<dbReference type="InterPro" id="IPR036928">
    <property type="entry name" value="AS_sf"/>
</dbReference>
<evidence type="ECO:0000313" key="3">
    <source>
        <dbReference type="EMBL" id="GGF10966.1"/>
    </source>
</evidence>
<dbReference type="PROSITE" id="PS00571">
    <property type="entry name" value="AMIDASES"/>
    <property type="match status" value="1"/>
</dbReference>
<dbReference type="Gene3D" id="3.90.1300.10">
    <property type="entry name" value="Amidase signature (AS) domain"/>
    <property type="match status" value="1"/>
</dbReference>
<evidence type="ECO:0000256" key="1">
    <source>
        <dbReference type="SAM" id="MobiDB-lite"/>
    </source>
</evidence>
<dbReference type="RefSeq" id="WP_188486373.1">
    <property type="nucleotide sequence ID" value="NZ_BMCS01000001.1"/>
</dbReference>
<evidence type="ECO:0000259" key="2">
    <source>
        <dbReference type="Pfam" id="PF01425"/>
    </source>
</evidence>
<comment type="caution">
    <text evidence="3">The sequence shown here is derived from an EMBL/GenBank/DDBJ whole genome shotgun (WGS) entry which is preliminary data.</text>
</comment>
<evidence type="ECO:0000313" key="4">
    <source>
        <dbReference type="Proteomes" id="UP000632454"/>
    </source>
</evidence>
<dbReference type="InterPro" id="IPR052739">
    <property type="entry name" value="FAAH2"/>
</dbReference>
<dbReference type="InterPro" id="IPR023631">
    <property type="entry name" value="Amidase_dom"/>
</dbReference>
<dbReference type="PANTHER" id="PTHR43372">
    <property type="entry name" value="FATTY-ACID AMIDE HYDROLASE"/>
    <property type="match status" value="1"/>
</dbReference>
<dbReference type="SUPFAM" id="SSF75304">
    <property type="entry name" value="Amidase signature (AS) enzymes"/>
    <property type="match status" value="1"/>
</dbReference>
<dbReference type="InterPro" id="IPR020556">
    <property type="entry name" value="Amidase_CS"/>
</dbReference>
<keyword evidence="4" id="KW-1185">Reference proteome</keyword>
<protein>
    <submittedName>
        <fullName evidence="3">Amidase</fullName>
    </submittedName>
</protein>
<accession>A0ABQ1U5M4</accession>
<gene>
    <name evidence="3" type="ORF">GCM10007298_03640</name>
</gene>